<dbReference type="GO" id="GO:0016491">
    <property type="term" value="F:oxidoreductase activity"/>
    <property type="evidence" value="ECO:0007669"/>
    <property type="project" value="UniProtKB-KW"/>
</dbReference>
<dbReference type="GO" id="GO:0051287">
    <property type="term" value="F:NAD binding"/>
    <property type="evidence" value="ECO:0007669"/>
    <property type="project" value="InterPro"/>
</dbReference>
<gene>
    <name evidence="4" type="ORF">DF3PB_30024</name>
</gene>
<dbReference type="Pfam" id="PF04166">
    <property type="entry name" value="PdxA"/>
    <property type="match status" value="1"/>
</dbReference>
<dbReference type="PROSITE" id="PS00361">
    <property type="entry name" value="RIBOSOMAL_S10"/>
    <property type="match status" value="1"/>
</dbReference>
<dbReference type="GO" id="GO:0006412">
    <property type="term" value="P:translation"/>
    <property type="evidence" value="ECO:0007669"/>
    <property type="project" value="InterPro"/>
</dbReference>
<evidence type="ECO:0000256" key="2">
    <source>
        <dbReference type="ARBA" id="ARBA00023002"/>
    </source>
</evidence>
<dbReference type="SUPFAM" id="SSF53659">
    <property type="entry name" value="Isocitrate/Isopropylmalate dehydrogenase-like"/>
    <property type="match status" value="1"/>
</dbReference>
<reference evidence="4" key="1">
    <citation type="submission" date="2018-07" db="EMBL/GenBank/DDBJ databases">
        <authorList>
            <person name="Quirk P.G."/>
            <person name="Krulwich T.A."/>
        </authorList>
    </citation>
    <scope>NUCLEOTIDE SEQUENCE</scope>
</reference>
<dbReference type="PANTHER" id="PTHR30004">
    <property type="entry name" value="4-HYDROXYTHREONINE-4-PHOSPHATE DEHYDROGENASE"/>
    <property type="match status" value="1"/>
</dbReference>
<evidence type="ECO:0000256" key="1">
    <source>
        <dbReference type="ARBA" id="ARBA00022723"/>
    </source>
</evidence>
<dbReference type="EMBL" id="UIDG01000223">
    <property type="protein sequence ID" value="SUS06571.1"/>
    <property type="molecule type" value="Genomic_DNA"/>
</dbReference>
<dbReference type="AlphaFoldDB" id="A0A380TFQ9"/>
<dbReference type="EC" id="1.1.1.408" evidence="4"/>
<keyword evidence="3" id="KW-0520">NAD</keyword>
<dbReference type="GO" id="GO:0003735">
    <property type="term" value="F:structural constituent of ribosome"/>
    <property type="evidence" value="ECO:0007669"/>
    <property type="project" value="InterPro"/>
</dbReference>
<dbReference type="NCBIfam" id="TIGR00557">
    <property type="entry name" value="pdxA"/>
    <property type="match status" value="1"/>
</dbReference>
<proteinExistence type="predicted"/>
<dbReference type="InterPro" id="IPR018268">
    <property type="entry name" value="Ribosomal_uS10_CS"/>
</dbReference>
<dbReference type="GO" id="GO:0003723">
    <property type="term" value="F:RNA binding"/>
    <property type="evidence" value="ECO:0007669"/>
    <property type="project" value="InterPro"/>
</dbReference>
<dbReference type="GO" id="GO:0046872">
    <property type="term" value="F:metal ion binding"/>
    <property type="evidence" value="ECO:0007669"/>
    <property type="project" value="UniProtKB-KW"/>
</dbReference>
<dbReference type="PANTHER" id="PTHR30004:SF6">
    <property type="entry name" value="D-THREONATE 4-PHOSPHATE DEHYDROGENASE"/>
    <property type="match status" value="1"/>
</dbReference>
<sequence length="336" mass="35294">MSLLPVIGITMGDAAGIGPEVIAKSLASARLYESCRPVIIGSTPVIAAVAAKSGIDAEVVRLAELNGKITPTAKRFLVVDNGRLDGVPLSPGKLRAEYGAAAVSYMEQATELALAGQIHGVATGPVNKQAIHAASIDFIGQAEAFAHYSHATRTRTMLAIGDFRLFLVTTHVPLREVPDLCTRERVLETIRIAHMTLQQFGIKQPRIAVAGLNPHLGDGGLMGREEIEQIGPAADAARAEGLDVAGPIPLPTVFVSARVGKYDGVISMYHDQAVLALGSLDLVTTSVGLPFIRTSVGHGTAYDIADKYIADPEPMLVSIELSARLAAARLRSLAGS</sequence>
<dbReference type="GO" id="GO:0005840">
    <property type="term" value="C:ribosome"/>
    <property type="evidence" value="ECO:0007669"/>
    <property type="project" value="InterPro"/>
</dbReference>
<accession>A0A380TFQ9</accession>
<evidence type="ECO:0000256" key="3">
    <source>
        <dbReference type="ARBA" id="ARBA00023027"/>
    </source>
</evidence>
<evidence type="ECO:0000313" key="4">
    <source>
        <dbReference type="EMBL" id="SUS06571.1"/>
    </source>
</evidence>
<keyword evidence="2 4" id="KW-0560">Oxidoreductase</keyword>
<dbReference type="InterPro" id="IPR005255">
    <property type="entry name" value="PdxA_fam"/>
</dbReference>
<organism evidence="4">
    <name type="scientific">metagenome</name>
    <dbReference type="NCBI Taxonomy" id="256318"/>
    <lineage>
        <taxon>unclassified sequences</taxon>
        <taxon>metagenomes</taxon>
    </lineage>
</organism>
<name>A0A380TFQ9_9ZZZZ</name>
<dbReference type="Gene3D" id="3.40.718.10">
    <property type="entry name" value="Isopropylmalate Dehydrogenase"/>
    <property type="match status" value="1"/>
</dbReference>
<protein>
    <submittedName>
        <fullName evidence="4">Putative D-threonate 4-phosphate dehydrogenase</fullName>
        <ecNumber evidence="4">1.1.1.408</ecNumber>
    </submittedName>
</protein>
<keyword evidence="1" id="KW-0479">Metal-binding</keyword>